<evidence type="ECO:0000313" key="2">
    <source>
        <dbReference type="Proteomes" id="UP000789366"/>
    </source>
</evidence>
<protein>
    <submittedName>
        <fullName evidence="1">17501_t:CDS:1</fullName>
    </submittedName>
</protein>
<feature type="non-terminal residue" evidence="1">
    <location>
        <position position="208"/>
    </location>
</feature>
<dbReference type="EMBL" id="CAJVPW010039256">
    <property type="protein sequence ID" value="CAG8743762.1"/>
    <property type="molecule type" value="Genomic_DNA"/>
</dbReference>
<accession>A0ACA9QB91</accession>
<reference evidence="1" key="1">
    <citation type="submission" date="2021-06" db="EMBL/GenBank/DDBJ databases">
        <authorList>
            <person name="Kallberg Y."/>
            <person name="Tangrot J."/>
            <person name="Rosling A."/>
        </authorList>
    </citation>
    <scope>NUCLEOTIDE SEQUENCE</scope>
    <source>
        <strain evidence="1">28 12/20/2015</strain>
    </source>
</reference>
<organism evidence="1 2">
    <name type="scientific">Cetraspora pellucida</name>
    <dbReference type="NCBI Taxonomy" id="1433469"/>
    <lineage>
        <taxon>Eukaryota</taxon>
        <taxon>Fungi</taxon>
        <taxon>Fungi incertae sedis</taxon>
        <taxon>Mucoromycota</taxon>
        <taxon>Glomeromycotina</taxon>
        <taxon>Glomeromycetes</taxon>
        <taxon>Diversisporales</taxon>
        <taxon>Gigasporaceae</taxon>
        <taxon>Cetraspora</taxon>
    </lineage>
</organism>
<evidence type="ECO:0000313" key="1">
    <source>
        <dbReference type="EMBL" id="CAG8743762.1"/>
    </source>
</evidence>
<dbReference type="Proteomes" id="UP000789366">
    <property type="component" value="Unassembled WGS sequence"/>
</dbReference>
<keyword evidence="2" id="KW-1185">Reference proteome</keyword>
<gene>
    <name evidence="1" type="ORF">SPELUC_LOCUS13996</name>
</gene>
<proteinExistence type="predicted"/>
<comment type="caution">
    <text evidence="1">The sequence shown here is derived from an EMBL/GenBank/DDBJ whole genome shotgun (WGS) entry which is preliminary data.</text>
</comment>
<feature type="non-terminal residue" evidence="1">
    <location>
        <position position="1"/>
    </location>
</feature>
<sequence>LGFSRPAKEDLENSEFKIYGIMPFVAPEAYDADLMFNICGGSRPNITEDTPRCWATLMQKCWHSDLLKRPSINEIDREINSKIKPINSEYWKIDKNFIQAENKRQELLNSGKFIVRYMHPHSKTHSQLLNPTIDFMHSYLIQNLRTNSYQPIGQEVPNSQTNNLSVSDALKQIITLSDLSFNDMLIYEAGKALAKALNMDFTLKYLDL</sequence>
<name>A0ACA9QB91_9GLOM</name>